<dbReference type="EMBL" id="DVJS01000255">
    <property type="protein sequence ID" value="HIS98328.1"/>
    <property type="molecule type" value="Genomic_DNA"/>
</dbReference>
<feature type="transmembrane region" description="Helical" evidence="1">
    <location>
        <begin position="119"/>
        <end position="143"/>
    </location>
</feature>
<evidence type="ECO:0000313" key="3">
    <source>
        <dbReference type="Proteomes" id="UP000886876"/>
    </source>
</evidence>
<dbReference type="Proteomes" id="UP000886876">
    <property type="component" value="Unassembled WGS sequence"/>
</dbReference>
<name>A0A9D1G6N4_9FIRM</name>
<accession>A0A9D1G6N4</accession>
<evidence type="ECO:0000313" key="2">
    <source>
        <dbReference type="EMBL" id="HIS98328.1"/>
    </source>
</evidence>
<feature type="transmembrane region" description="Helical" evidence="1">
    <location>
        <begin position="90"/>
        <end position="113"/>
    </location>
</feature>
<dbReference type="AlphaFoldDB" id="A0A9D1G6N4"/>
<keyword evidence="1" id="KW-0472">Membrane</keyword>
<feature type="transmembrane region" description="Helical" evidence="1">
    <location>
        <begin position="172"/>
        <end position="190"/>
    </location>
</feature>
<reference evidence="2" key="1">
    <citation type="submission" date="2020-10" db="EMBL/GenBank/DDBJ databases">
        <authorList>
            <person name="Gilroy R."/>
        </authorList>
    </citation>
    <scope>NUCLEOTIDE SEQUENCE</scope>
    <source>
        <strain evidence="2">ChiHecec3B27-6122</strain>
    </source>
</reference>
<sequence length="198" mass="20525">MKAAQGLARVDIARLVRQSGELLVLFLLCAAFLGGAAAGTALSSGEFSGAENVLGGDGAVYGYDSFAGLLFSCAKYHLMVLLFSTSIVGVLLIPAALAFRGFVLACTAAYIASAYPEQGVALTLVVLGLPSLLTVPGLFVVAFDGACFSSRLLAEHLRRPVAARYSRGENRLAAVGVMLVLAAAMERFVVPQLVGLLI</sequence>
<comment type="caution">
    <text evidence="2">The sequence shown here is derived from an EMBL/GenBank/DDBJ whole genome shotgun (WGS) entry which is preliminary data.</text>
</comment>
<gene>
    <name evidence="2" type="ORF">IAD42_10150</name>
</gene>
<feature type="transmembrane region" description="Helical" evidence="1">
    <location>
        <begin position="65"/>
        <end position="83"/>
    </location>
</feature>
<organism evidence="2 3">
    <name type="scientific">Candidatus Scatomorpha pullistercoris</name>
    <dbReference type="NCBI Taxonomy" id="2840929"/>
    <lineage>
        <taxon>Bacteria</taxon>
        <taxon>Bacillati</taxon>
        <taxon>Bacillota</taxon>
        <taxon>Clostridia</taxon>
        <taxon>Eubacteriales</taxon>
        <taxon>Candidatus Scatomorpha</taxon>
    </lineage>
</organism>
<evidence type="ECO:0000256" key="1">
    <source>
        <dbReference type="SAM" id="Phobius"/>
    </source>
</evidence>
<proteinExistence type="predicted"/>
<keyword evidence="1" id="KW-0812">Transmembrane</keyword>
<reference evidence="2" key="2">
    <citation type="journal article" date="2021" name="PeerJ">
        <title>Extensive microbial diversity within the chicken gut microbiome revealed by metagenomics and culture.</title>
        <authorList>
            <person name="Gilroy R."/>
            <person name="Ravi A."/>
            <person name="Getino M."/>
            <person name="Pursley I."/>
            <person name="Horton D.L."/>
            <person name="Alikhan N.F."/>
            <person name="Baker D."/>
            <person name="Gharbi K."/>
            <person name="Hall N."/>
            <person name="Watson M."/>
            <person name="Adriaenssens E.M."/>
            <person name="Foster-Nyarko E."/>
            <person name="Jarju S."/>
            <person name="Secka A."/>
            <person name="Antonio M."/>
            <person name="Oren A."/>
            <person name="Chaudhuri R.R."/>
            <person name="La Ragione R."/>
            <person name="Hildebrand F."/>
            <person name="Pallen M.J."/>
        </authorList>
    </citation>
    <scope>NUCLEOTIDE SEQUENCE</scope>
    <source>
        <strain evidence="2">ChiHecec3B27-6122</strain>
    </source>
</reference>
<evidence type="ECO:0008006" key="4">
    <source>
        <dbReference type="Google" id="ProtNLM"/>
    </source>
</evidence>
<keyword evidence="1" id="KW-1133">Transmembrane helix</keyword>
<protein>
    <recommendedName>
        <fullName evidence="4">Stage II sporulation protein M</fullName>
    </recommendedName>
</protein>